<sequence>IGFWIAYWRHVVIRIRFIRLPLQKRGDHRAIGFWVAMAPGGEKVGDFYGVLGLKKDCSEAELKNAYKKLAMRWHPDRCSASGSIEEAKEKFQAIQEAYSVLSDSNKRFLYDAGVYDSDDDENSFGDFLGEMAQMMSQTKPTENGSHETFEELQQLFVDMFQDDPDCGFGGPTSLYASNDSERLSGAASSGLPYYNSNNGSNKRGNVTMNSGKTELDDFLSVSGNFCFGLSDLGQSSGGHGGSHSKRRSGRKQKVSSKHDISSRDAQISA</sequence>
<feature type="domain" description="J" evidence="2">
    <location>
        <begin position="46"/>
        <end position="114"/>
    </location>
</feature>
<proteinExistence type="evidence at transcript level"/>
<organism evidence="3">
    <name type="scientific">Amblyomma maculatum</name>
    <name type="common">Gulf Coast tick</name>
    <dbReference type="NCBI Taxonomy" id="34609"/>
    <lineage>
        <taxon>Eukaryota</taxon>
        <taxon>Metazoa</taxon>
        <taxon>Ecdysozoa</taxon>
        <taxon>Arthropoda</taxon>
        <taxon>Chelicerata</taxon>
        <taxon>Arachnida</taxon>
        <taxon>Acari</taxon>
        <taxon>Parasitiformes</taxon>
        <taxon>Ixodida</taxon>
        <taxon>Ixodoidea</taxon>
        <taxon>Ixodidae</taxon>
        <taxon>Amblyomminae</taxon>
        <taxon>Amblyomma</taxon>
    </lineage>
</organism>
<reference evidence="3" key="1">
    <citation type="journal article" date="2011" name="PLoS ONE">
        <title>A deep insight into the sialotranscriptome of the gulf coast tick, Amblyomma maculatum.</title>
        <authorList>
            <person name="Karim S."/>
            <person name="Singh P."/>
            <person name="Ribeiro J.M."/>
        </authorList>
    </citation>
    <scope>NUCLEOTIDE SEQUENCE</scope>
    <source>
        <tissue evidence="3">Salivary gland</tissue>
    </source>
</reference>
<dbReference type="AlphaFoldDB" id="G3MHJ1"/>
<protein>
    <recommendedName>
        <fullName evidence="2">J domain-containing protein</fullName>
    </recommendedName>
</protein>
<name>G3MHJ1_AMBMU</name>
<dbReference type="PANTHER" id="PTHR44743:SF5">
    <property type="entry name" value="CHAPERONE DNAJ-DOMAIN SUPERFAMILY PROTEIN"/>
    <property type="match status" value="1"/>
</dbReference>
<dbReference type="InterPro" id="IPR036869">
    <property type="entry name" value="J_dom_sf"/>
</dbReference>
<evidence type="ECO:0000256" key="1">
    <source>
        <dbReference type="SAM" id="MobiDB-lite"/>
    </source>
</evidence>
<dbReference type="SUPFAM" id="SSF46565">
    <property type="entry name" value="Chaperone J-domain"/>
    <property type="match status" value="1"/>
</dbReference>
<evidence type="ECO:0000313" key="3">
    <source>
        <dbReference type="EMBL" id="AEO32959.1"/>
    </source>
</evidence>
<feature type="compositionally biased region" description="Basic residues" evidence="1">
    <location>
        <begin position="242"/>
        <end position="255"/>
    </location>
</feature>
<feature type="region of interest" description="Disordered" evidence="1">
    <location>
        <begin position="235"/>
        <end position="269"/>
    </location>
</feature>
<dbReference type="PANTHER" id="PTHR44743">
    <property type="entry name" value="PUTATIVE, EXPRESSED-RELATED"/>
    <property type="match status" value="1"/>
</dbReference>
<accession>G3MHJ1</accession>
<dbReference type="EMBL" id="JO841342">
    <property type="protein sequence ID" value="AEO32959.1"/>
    <property type="molecule type" value="mRNA"/>
</dbReference>
<dbReference type="CDD" id="cd06257">
    <property type="entry name" value="DnaJ"/>
    <property type="match status" value="1"/>
</dbReference>
<dbReference type="PROSITE" id="PS50076">
    <property type="entry name" value="DNAJ_2"/>
    <property type="match status" value="1"/>
</dbReference>
<dbReference type="InterPro" id="IPR001623">
    <property type="entry name" value="DnaJ_domain"/>
</dbReference>
<dbReference type="Pfam" id="PF00226">
    <property type="entry name" value="DnaJ"/>
    <property type="match status" value="1"/>
</dbReference>
<dbReference type="SMART" id="SM00271">
    <property type="entry name" value="DnaJ"/>
    <property type="match status" value="1"/>
</dbReference>
<dbReference type="PRINTS" id="PR00625">
    <property type="entry name" value="JDOMAIN"/>
</dbReference>
<evidence type="ECO:0000259" key="2">
    <source>
        <dbReference type="PROSITE" id="PS50076"/>
    </source>
</evidence>
<feature type="non-terminal residue" evidence="3">
    <location>
        <position position="1"/>
    </location>
</feature>
<dbReference type="Gene3D" id="1.10.287.110">
    <property type="entry name" value="DnaJ domain"/>
    <property type="match status" value="1"/>
</dbReference>